<evidence type="ECO:0000313" key="1">
    <source>
        <dbReference type="EMBL" id="MPC20391.1"/>
    </source>
</evidence>
<evidence type="ECO:0000313" key="2">
    <source>
        <dbReference type="Proteomes" id="UP000324222"/>
    </source>
</evidence>
<reference evidence="1 2" key="1">
    <citation type="submission" date="2019-05" db="EMBL/GenBank/DDBJ databases">
        <title>Another draft genome of Portunus trituberculatus and its Hox gene families provides insights of decapod evolution.</title>
        <authorList>
            <person name="Jeong J.-H."/>
            <person name="Song I."/>
            <person name="Kim S."/>
            <person name="Choi T."/>
            <person name="Kim D."/>
            <person name="Ryu S."/>
            <person name="Kim W."/>
        </authorList>
    </citation>
    <scope>NUCLEOTIDE SEQUENCE [LARGE SCALE GENOMIC DNA]</scope>
    <source>
        <tissue evidence="1">Muscle</tissue>
    </source>
</reference>
<keyword evidence="2" id="KW-1185">Reference proteome</keyword>
<proteinExistence type="predicted"/>
<comment type="caution">
    <text evidence="1">The sequence shown here is derived from an EMBL/GenBank/DDBJ whole genome shotgun (WGS) entry which is preliminary data.</text>
</comment>
<sequence length="103" mass="11440">MMCGAVVAAVGFEGPACSTHFATPPQQRRSAMRVWGDLAAIETVVMFNPIKEQRETCRQHVRQLFRSQVTCSKRSSAHCSESAEFRLAPVPCVVFSNLSYFIS</sequence>
<name>A0A5B7DFY9_PORTR</name>
<dbReference type="Proteomes" id="UP000324222">
    <property type="component" value="Unassembled WGS sequence"/>
</dbReference>
<accession>A0A5B7DFY9</accession>
<dbReference type="EMBL" id="VSRR010000867">
    <property type="protein sequence ID" value="MPC20391.1"/>
    <property type="molecule type" value="Genomic_DNA"/>
</dbReference>
<dbReference type="AlphaFoldDB" id="A0A5B7DFY9"/>
<gene>
    <name evidence="1" type="ORF">E2C01_013333</name>
</gene>
<organism evidence="1 2">
    <name type="scientific">Portunus trituberculatus</name>
    <name type="common">Swimming crab</name>
    <name type="synonym">Neptunus trituberculatus</name>
    <dbReference type="NCBI Taxonomy" id="210409"/>
    <lineage>
        <taxon>Eukaryota</taxon>
        <taxon>Metazoa</taxon>
        <taxon>Ecdysozoa</taxon>
        <taxon>Arthropoda</taxon>
        <taxon>Crustacea</taxon>
        <taxon>Multicrustacea</taxon>
        <taxon>Malacostraca</taxon>
        <taxon>Eumalacostraca</taxon>
        <taxon>Eucarida</taxon>
        <taxon>Decapoda</taxon>
        <taxon>Pleocyemata</taxon>
        <taxon>Brachyura</taxon>
        <taxon>Eubrachyura</taxon>
        <taxon>Portunoidea</taxon>
        <taxon>Portunidae</taxon>
        <taxon>Portuninae</taxon>
        <taxon>Portunus</taxon>
    </lineage>
</organism>
<protein>
    <submittedName>
        <fullName evidence="1">Uncharacterized protein</fullName>
    </submittedName>
</protein>